<dbReference type="AlphaFoldDB" id="A0A550CN85"/>
<dbReference type="GO" id="GO:0060090">
    <property type="term" value="F:molecular adaptor activity"/>
    <property type="evidence" value="ECO:0007669"/>
    <property type="project" value="TreeGrafter"/>
</dbReference>
<evidence type="ECO:0000313" key="5">
    <source>
        <dbReference type="Proteomes" id="UP000320762"/>
    </source>
</evidence>
<dbReference type="STRING" id="97359.A0A550CN85"/>
<accession>A0A550CN85</accession>
<comment type="caution">
    <text evidence="4">The sequence shown here is derived from an EMBL/GenBank/DDBJ whole genome shotgun (WGS) entry which is preliminary data.</text>
</comment>
<dbReference type="Proteomes" id="UP000320762">
    <property type="component" value="Unassembled WGS sequence"/>
</dbReference>
<dbReference type="GO" id="GO:0016020">
    <property type="term" value="C:membrane"/>
    <property type="evidence" value="ECO:0007669"/>
    <property type="project" value="TreeGrafter"/>
</dbReference>
<dbReference type="PROSITE" id="PS50005">
    <property type="entry name" value="TPR"/>
    <property type="match status" value="1"/>
</dbReference>
<evidence type="ECO:0000256" key="3">
    <source>
        <dbReference type="PROSITE-ProRule" id="PRU00339"/>
    </source>
</evidence>
<dbReference type="InterPro" id="IPR019734">
    <property type="entry name" value="TPR_rpt"/>
</dbReference>
<dbReference type="Gene3D" id="1.25.40.10">
    <property type="entry name" value="Tetratricopeptide repeat domain"/>
    <property type="match status" value="1"/>
</dbReference>
<sequence length="531" mass="59255">MSDNTADKLKNEGNALFAQGKYGTAALKYTEAIELDESNAILYANRAQCRLKLEMWVPDMTRCDIECLRRRSAVDLNPAYPKAWARLATAHDALGSYDRSSTQWRRALDALPGANLTPSEQMQKGEYEAKLKAAEANLKDALEKLRTPAPHVALLDGNEEPPWVVGRRLVQGYETARIHSSAFIITEAYVMFKQGLDLTNSMKQWTDPQTGQLLSEPKLGAIEMITNGILLDRRAAHDEGRFMELLSIQLNHECNTFGAWPSDGPDAIMRELPGRIARDGWPRTQTALSMTLRAWILRGWLGGINGLGGGHHAEVKFISGALQVLVWARETYKDFPTSEKGDILADAFVMLVRRALLDALLAAYKEKPSQDILEDLLEEAEEVMNAASKLDPPRPTDGHGIGPFIGSYMYPQALAMAAIGFYHVKQAALATSEADARDHWKKAAVNYKHASEELPPDDEIYVWYLHQTLEYMHKAGAPEAAQLPIFNSVRESVPKAKELWHASATSKEGMIDLYNMYIDEEAKYRQQGQVA</sequence>
<dbReference type="SUPFAM" id="SSF48452">
    <property type="entry name" value="TPR-like"/>
    <property type="match status" value="1"/>
</dbReference>
<organism evidence="4 5">
    <name type="scientific">Schizophyllum amplum</name>
    <dbReference type="NCBI Taxonomy" id="97359"/>
    <lineage>
        <taxon>Eukaryota</taxon>
        <taxon>Fungi</taxon>
        <taxon>Dikarya</taxon>
        <taxon>Basidiomycota</taxon>
        <taxon>Agaricomycotina</taxon>
        <taxon>Agaricomycetes</taxon>
        <taxon>Agaricomycetidae</taxon>
        <taxon>Agaricales</taxon>
        <taxon>Schizophyllaceae</taxon>
        <taxon>Schizophyllum</taxon>
    </lineage>
</organism>
<dbReference type="PANTHER" id="PTHR45831">
    <property type="entry name" value="LD24721P"/>
    <property type="match status" value="1"/>
</dbReference>
<evidence type="ECO:0000256" key="1">
    <source>
        <dbReference type="ARBA" id="ARBA00022737"/>
    </source>
</evidence>
<feature type="repeat" description="TPR" evidence="3">
    <location>
        <begin position="6"/>
        <end position="39"/>
    </location>
</feature>
<keyword evidence="2 3" id="KW-0802">TPR repeat</keyword>
<protein>
    <submittedName>
        <fullName evidence="4">Uncharacterized protein</fullName>
    </submittedName>
</protein>
<gene>
    <name evidence="4" type="ORF">BD626DRAFT_453587</name>
</gene>
<dbReference type="PANTHER" id="PTHR45831:SF5">
    <property type="entry name" value="STI1 DOMAIN-CONTAINING PROTEIN"/>
    <property type="match status" value="1"/>
</dbReference>
<dbReference type="GO" id="GO:0006620">
    <property type="term" value="P:post-translational protein targeting to endoplasmic reticulum membrane"/>
    <property type="evidence" value="ECO:0007669"/>
    <property type="project" value="TreeGrafter"/>
</dbReference>
<proteinExistence type="predicted"/>
<dbReference type="EMBL" id="VDMD01000004">
    <property type="protein sequence ID" value="TRM66276.1"/>
    <property type="molecule type" value="Genomic_DNA"/>
</dbReference>
<reference evidence="4 5" key="1">
    <citation type="journal article" date="2019" name="New Phytol.">
        <title>Comparative genomics reveals unique wood-decay strategies and fruiting body development in the Schizophyllaceae.</title>
        <authorList>
            <person name="Almasi E."/>
            <person name="Sahu N."/>
            <person name="Krizsan K."/>
            <person name="Balint B."/>
            <person name="Kovacs G.M."/>
            <person name="Kiss B."/>
            <person name="Cseklye J."/>
            <person name="Drula E."/>
            <person name="Henrissat B."/>
            <person name="Nagy I."/>
            <person name="Chovatia M."/>
            <person name="Adam C."/>
            <person name="LaButti K."/>
            <person name="Lipzen A."/>
            <person name="Riley R."/>
            <person name="Grigoriev I.V."/>
            <person name="Nagy L.G."/>
        </authorList>
    </citation>
    <scope>NUCLEOTIDE SEQUENCE [LARGE SCALE GENOMIC DNA]</scope>
    <source>
        <strain evidence="4 5">NL-1724</strain>
    </source>
</reference>
<dbReference type="SMART" id="SM00028">
    <property type="entry name" value="TPR"/>
    <property type="match status" value="2"/>
</dbReference>
<evidence type="ECO:0000313" key="4">
    <source>
        <dbReference type="EMBL" id="TRM66276.1"/>
    </source>
</evidence>
<dbReference type="OrthoDB" id="2423701at2759"/>
<dbReference type="Pfam" id="PF13414">
    <property type="entry name" value="TPR_11"/>
    <property type="match status" value="1"/>
</dbReference>
<dbReference type="InterPro" id="IPR047150">
    <property type="entry name" value="SGT"/>
</dbReference>
<name>A0A550CN85_9AGAR</name>
<keyword evidence="1" id="KW-0677">Repeat</keyword>
<keyword evidence="5" id="KW-1185">Reference proteome</keyword>
<dbReference type="InterPro" id="IPR011990">
    <property type="entry name" value="TPR-like_helical_dom_sf"/>
</dbReference>
<dbReference type="GO" id="GO:0072380">
    <property type="term" value="C:TRC complex"/>
    <property type="evidence" value="ECO:0007669"/>
    <property type="project" value="TreeGrafter"/>
</dbReference>
<evidence type="ECO:0000256" key="2">
    <source>
        <dbReference type="ARBA" id="ARBA00022803"/>
    </source>
</evidence>